<dbReference type="NCBIfam" id="TIGR02833">
    <property type="entry name" value="spore_III_AB"/>
    <property type="match status" value="1"/>
</dbReference>
<dbReference type="EMBL" id="JAROCA020000001">
    <property type="protein sequence ID" value="MDY0405605.1"/>
    <property type="molecule type" value="Genomic_DNA"/>
</dbReference>
<feature type="coiled-coil region" evidence="1">
    <location>
        <begin position="126"/>
        <end position="153"/>
    </location>
</feature>
<dbReference type="InterPro" id="IPR014198">
    <property type="entry name" value="Spore_III_AB"/>
</dbReference>
<evidence type="ECO:0000313" key="2">
    <source>
        <dbReference type="EMBL" id="MDY0405605.1"/>
    </source>
</evidence>
<evidence type="ECO:0000313" key="3">
    <source>
        <dbReference type="Proteomes" id="UP001228376"/>
    </source>
</evidence>
<reference evidence="2 3" key="1">
    <citation type="submission" date="2023-10" db="EMBL/GenBank/DDBJ databases">
        <title>179-bfca-hs.</title>
        <authorList>
            <person name="Miliotis G."/>
            <person name="Sengupta P."/>
            <person name="Hameed A."/>
            <person name="Chuvochina M."/>
            <person name="Mcdonagh F."/>
            <person name="Simpson A.C."/>
            <person name="Singh N.K."/>
            <person name="Rekha P.D."/>
            <person name="Raman K."/>
            <person name="Hugenholtz P."/>
            <person name="Venkateswaran K."/>
        </authorList>
    </citation>
    <scope>NUCLEOTIDE SEQUENCE [LARGE SCALE GENOMIC DNA]</scope>
    <source>
        <strain evidence="2 3">179-BFC-A-HS</strain>
    </source>
</reference>
<accession>A0ABU5CHB5</accession>
<dbReference type="RefSeq" id="WP_306067374.1">
    <property type="nucleotide sequence ID" value="NZ_JAROCA020000001.1"/>
</dbReference>
<proteinExistence type="predicted"/>
<protein>
    <submittedName>
        <fullName evidence="2">Stage III sporulation protein SpoIIIAB</fullName>
    </submittedName>
</protein>
<dbReference type="Pfam" id="PF09548">
    <property type="entry name" value="Spore_III_AB"/>
    <property type="match status" value="1"/>
</dbReference>
<organism evidence="2 3">
    <name type="scientific">Tigheibacillus jepli</name>
    <dbReference type="NCBI Taxonomy" id="3035914"/>
    <lineage>
        <taxon>Bacteria</taxon>
        <taxon>Bacillati</taxon>
        <taxon>Bacillota</taxon>
        <taxon>Bacilli</taxon>
        <taxon>Bacillales</taxon>
        <taxon>Bacillaceae</taxon>
        <taxon>Tigheibacillus</taxon>
    </lineage>
</organism>
<name>A0ABU5CHB5_9BACI</name>
<gene>
    <name evidence="2" type="primary">spoIIIAB</name>
    <name evidence="2" type="ORF">P5G51_009535</name>
</gene>
<dbReference type="Proteomes" id="UP001228376">
    <property type="component" value="Unassembled WGS sequence"/>
</dbReference>
<keyword evidence="1" id="KW-0175">Coiled coil</keyword>
<keyword evidence="3" id="KW-1185">Reference proteome</keyword>
<dbReference type="PIRSF" id="PIRSF021435">
    <property type="entry name" value="SpoIIIAB"/>
    <property type="match status" value="1"/>
</dbReference>
<comment type="caution">
    <text evidence="2">The sequence shown here is derived from an EMBL/GenBank/DDBJ whole genome shotgun (WGS) entry which is preliminary data.</text>
</comment>
<sequence>MKWLGAFLLLCTTTWIGFEWSKKLSDRPKHIRQLINALQILEAEIVYSQLPLQEAFEVIGRQLPKPANLLFAQVAVALQSNTANLTEIWSASVNQWVKLANLDKNEQEILLQFGATLGQHDAVQQTKHIQLALHHLEREMQEARDQHIKYAKLAKSLGVLGGLFIIVLLF</sequence>
<evidence type="ECO:0000256" key="1">
    <source>
        <dbReference type="SAM" id="Coils"/>
    </source>
</evidence>